<reference evidence="9" key="1">
    <citation type="submission" date="2018-06" db="EMBL/GenBank/DDBJ databases">
        <authorList>
            <person name="Zhirakovskaya E."/>
        </authorList>
    </citation>
    <scope>NUCLEOTIDE SEQUENCE</scope>
</reference>
<keyword evidence="4 9" id="KW-0436">Ligase</keyword>
<organism evidence="9">
    <name type="scientific">hydrothermal vent metagenome</name>
    <dbReference type="NCBI Taxonomy" id="652676"/>
    <lineage>
        <taxon>unclassified sequences</taxon>
        <taxon>metagenomes</taxon>
        <taxon>ecological metagenomes</taxon>
    </lineage>
</organism>
<dbReference type="InterPro" id="IPR003721">
    <property type="entry name" value="Pantoate_ligase"/>
</dbReference>
<name>A0A3B1D4I3_9ZZZZ</name>
<dbReference type="Gene3D" id="3.30.1300.10">
    <property type="entry name" value="Pantoate-beta-alanine ligase, C-terminal domain"/>
    <property type="match status" value="1"/>
</dbReference>
<evidence type="ECO:0000256" key="8">
    <source>
        <dbReference type="ARBA" id="ARBA00048258"/>
    </source>
</evidence>
<keyword evidence="7" id="KW-0067">ATP-binding</keyword>
<dbReference type="PANTHER" id="PTHR21299:SF1">
    <property type="entry name" value="PANTOATE--BETA-ALANINE LIGASE"/>
    <property type="match status" value="1"/>
</dbReference>
<dbReference type="NCBIfam" id="TIGR00018">
    <property type="entry name" value="panC"/>
    <property type="match status" value="1"/>
</dbReference>
<evidence type="ECO:0000256" key="7">
    <source>
        <dbReference type="ARBA" id="ARBA00022840"/>
    </source>
</evidence>
<dbReference type="InterPro" id="IPR042176">
    <property type="entry name" value="Pantoate_ligase_C"/>
</dbReference>
<evidence type="ECO:0000256" key="6">
    <source>
        <dbReference type="ARBA" id="ARBA00022741"/>
    </source>
</evidence>
<dbReference type="SUPFAM" id="SSF52374">
    <property type="entry name" value="Nucleotidylyl transferase"/>
    <property type="match status" value="1"/>
</dbReference>
<dbReference type="FunFam" id="3.30.1300.10:FF:000001">
    <property type="entry name" value="Pantothenate synthetase"/>
    <property type="match status" value="1"/>
</dbReference>
<dbReference type="HAMAP" id="MF_00158">
    <property type="entry name" value="PanC"/>
    <property type="match status" value="1"/>
</dbReference>
<dbReference type="AlphaFoldDB" id="A0A3B1D4I3"/>
<accession>A0A3B1D4I3</accession>
<dbReference type="EMBL" id="UOGF01000056">
    <property type="protein sequence ID" value="VAX29910.1"/>
    <property type="molecule type" value="Genomic_DNA"/>
</dbReference>
<protein>
    <recommendedName>
        <fullName evidence="3">pantoate--beta-alanine ligase (AMP-forming)</fullName>
        <ecNumber evidence="3">6.3.2.1</ecNumber>
    </recommendedName>
</protein>
<dbReference type="InterPro" id="IPR014729">
    <property type="entry name" value="Rossmann-like_a/b/a_fold"/>
</dbReference>
<dbReference type="Pfam" id="PF02569">
    <property type="entry name" value="Pantoate_ligase"/>
    <property type="match status" value="1"/>
</dbReference>
<dbReference type="PANTHER" id="PTHR21299">
    <property type="entry name" value="CYTIDYLATE KINASE/PANTOATE-BETA-ALANINE LIGASE"/>
    <property type="match status" value="1"/>
</dbReference>
<evidence type="ECO:0000256" key="2">
    <source>
        <dbReference type="ARBA" id="ARBA00009256"/>
    </source>
</evidence>
<dbReference type="GO" id="GO:0005524">
    <property type="term" value="F:ATP binding"/>
    <property type="evidence" value="ECO:0007669"/>
    <property type="project" value="UniProtKB-KW"/>
</dbReference>
<dbReference type="Gene3D" id="3.40.50.620">
    <property type="entry name" value="HUPs"/>
    <property type="match status" value="1"/>
</dbReference>
<keyword evidence="5" id="KW-0566">Pantothenate biosynthesis</keyword>
<proteinExistence type="inferred from homology"/>
<gene>
    <name evidence="9" type="ORF">MNBD_NITROSPIRAE01-92</name>
</gene>
<dbReference type="EC" id="6.3.2.1" evidence="3"/>
<keyword evidence="6" id="KW-0547">Nucleotide-binding</keyword>
<evidence type="ECO:0000256" key="5">
    <source>
        <dbReference type="ARBA" id="ARBA00022655"/>
    </source>
</evidence>
<dbReference type="UniPathway" id="UPA00028">
    <property type="reaction ID" value="UER00005"/>
</dbReference>
<comment type="pathway">
    <text evidence="1">Cofactor biosynthesis; (R)-pantothenate biosynthesis; (R)-pantothenate from (R)-pantoate and beta-alanine: step 1/1.</text>
</comment>
<dbReference type="NCBIfam" id="TIGR00125">
    <property type="entry name" value="cyt_tran_rel"/>
    <property type="match status" value="1"/>
</dbReference>
<sequence>MKGISKIQSVVRIVQEAKKNGKVGFVPTMGAFHAGHLSLMKKAKAECDFVVVSLFVNPLQFGPTEDFKHYPRSLSEDQHLAASVGVDLLWTPREKDLFPTGFQSQITVGEISRRWEGASRPGHFSGVSTVVGKFLQIVRPGWLYLGQKDYQQCAVIRQMIADLHFEAKLRICPIVREKDGLAMSSRNVRLSATEREIAPVLYRALQTAKALLVSGEKDAVGIVRALENVLKSEPEIEIDYLALCDVKTLERLERVKDRAVLLAAVKIGSVRLIDNILLQAPKP</sequence>
<evidence type="ECO:0000256" key="1">
    <source>
        <dbReference type="ARBA" id="ARBA00004990"/>
    </source>
</evidence>
<comment type="catalytic activity">
    <reaction evidence="8">
        <text>(R)-pantoate + beta-alanine + ATP = (R)-pantothenate + AMP + diphosphate + H(+)</text>
        <dbReference type="Rhea" id="RHEA:10912"/>
        <dbReference type="ChEBI" id="CHEBI:15378"/>
        <dbReference type="ChEBI" id="CHEBI:15980"/>
        <dbReference type="ChEBI" id="CHEBI:29032"/>
        <dbReference type="ChEBI" id="CHEBI:30616"/>
        <dbReference type="ChEBI" id="CHEBI:33019"/>
        <dbReference type="ChEBI" id="CHEBI:57966"/>
        <dbReference type="ChEBI" id="CHEBI:456215"/>
        <dbReference type="EC" id="6.3.2.1"/>
    </reaction>
</comment>
<dbReference type="GO" id="GO:0015940">
    <property type="term" value="P:pantothenate biosynthetic process"/>
    <property type="evidence" value="ECO:0007669"/>
    <property type="project" value="UniProtKB-UniPathway"/>
</dbReference>
<evidence type="ECO:0000256" key="4">
    <source>
        <dbReference type="ARBA" id="ARBA00022598"/>
    </source>
</evidence>
<dbReference type="GO" id="GO:0005829">
    <property type="term" value="C:cytosol"/>
    <property type="evidence" value="ECO:0007669"/>
    <property type="project" value="TreeGrafter"/>
</dbReference>
<dbReference type="CDD" id="cd00560">
    <property type="entry name" value="PanC"/>
    <property type="match status" value="1"/>
</dbReference>
<comment type="similarity">
    <text evidence="2">Belongs to the pantothenate synthetase family.</text>
</comment>
<dbReference type="GO" id="GO:0004592">
    <property type="term" value="F:pantoate-beta-alanine ligase activity"/>
    <property type="evidence" value="ECO:0007669"/>
    <property type="project" value="UniProtKB-EC"/>
</dbReference>
<dbReference type="InterPro" id="IPR004821">
    <property type="entry name" value="Cyt_trans-like"/>
</dbReference>
<evidence type="ECO:0000313" key="9">
    <source>
        <dbReference type="EMBL" id="VAX29910.1"/>
    </source>
</evidence>
<evidence type="ECO:0000256" key="3">
    <source>
        <dbReference type="ARBA" id="ARBA00012219"/>
    </source>
</evidence>